<accession>A0A9W7LFR0</accession>
<dbReference type="InterPro" id="IPR019356">
    <property type="entry name" value="Menorin_dom"/>
</dbReference>
<dbReference type="GO" id="GO:0005615">
    <property type="term" value="C:extracellular space"/>
    <property type="evidence" value="ECO:0007669"/>
    <property type="project" value="TreeGrafter"/>
</dbReference>
<keyword evidence="4" id="KW-1185">Reference proteome</keyword>
<evidence type="ECO:0000313" key="4">
    <source>
        <dbReference type="Proteomes" id="UP001165065"/>
    </source>
</evidence>
<feature type="domain" description="Menorin-like" evidence="2">
    <location>
        <begin position="1"/>
        <end position="193"/>
    </location>
</feature>
<evidence type="ECO:0000259" key="2">
    <source>
        <dbReference type="Pfam" id="PF10223"/>
    </source>
</evidence>
<dbReference type="OrthoDB" id="413402at2759"/>
<sequence length="236" mass="25586">MAHPPSRSSDLPFSTFVDLCYSSPTPKHIKLDFKEYEVVQPCLATLLKLTGSLPPPVASSPKVYLNADVLPGPGKRDCPPTVNASDFLTLCLAEGPEHALSLGWSCNVARCMNEGGVYTEEDVEGMAGLVEKYDLEAKSGGVVFAANCRIACKDPSTLISLLLRCRSSQILLWTGTGEPSIMQHKVDEVRRAFEEGGVGDRVGFDCKVAEGRVEGWKNEIMVQAINVINWIRGCGI</sequence>
<dbReference type="PANTHER" id="PTHR21184">
    <property type="entry name" value="MENORIN (DENDRITIC BRANCHING PROTEIN)"/>
    <property type="match status" value="1"/>
</dbReference>
<proteinExistence type="inferred from homology"/>
<evidence type="ECO:0000256" key="1">
    <source>
        <dbReference type="ARBA" id="ARBA00044953"/>
    </source>
</evidence>
<comment type="caution">
    <text evidence="3">The sequence shown here is derived from an EMBL/GenBank/DDBJ whole genome shotgun (WGS) entry which is preliminary data.</text>
</comment>
<dbReference type="EMBL" id="BRYA01000363">
    <property type="protein sequence ID" value="GMI47862.1"/>
    <property type="molecule type" value="Genomic_DNA"/>
</dbReference>
<evidence type="ECO:0000313" key="3">
    <source>
        <dbReference type="EMBL" id="GMI47862.1"/>
    </source>
</evidence>
<dbReference type="PANTHER" id="PTHR21184:SF6">
    <property type="entry name" value="CONSERVED PLASMA MEMBRANE PROTEIN"/>
    <property type="match status" value="1"/>
</dbReference>
<dbReference type="AlphaFoldDB" id="A0A9W7LFR0"/>
<protein>
    <recommendedName>
        <fullName evidence="2">Menorin-like domain-containing protein</fullName>
    </recommendedName>
</protein>
<dbReference type="Proteomes" id="UP001165065">
    <property type="component" value="Unassembled WGS sequence"/>
</dbReference>
<name>A0A9W7LFR0_9STRA</name>
<comment type="similarity">
    <text evidence="1">Belongs to the menorin family.</text>
</comment>
<gene>
    <name evidence="3" type="ORF">TrCOL_g5344</name>
</gene>
<organism evidence="3 4">
    <name type="scientific">Triparma columacea</name>
    <dbReference type="NCBI Taxonomy" id="722753"/>
    <lineage>
        <taxon>Eukaryota</taxon>
        <taxon>Sar</taxon>
        <taxon>Stramenopiles</taxon>
        <taxon>Ochrophyta</taxon>
        <taxon>Bolidophyceae</taxon>
        <taxon>Parmales</taxon>
        <taxon>Triparmaceae</taxon>
        <taxon>Triparma</taxon>
    </lineage>
</organism>
<reference evidence="4" key="1">
    <citation type="journal article" date="2023" name="Commun. Biol.">
        <title>Genome analysis of Parmales, the sister group of diatoms, reveals the evolutionary specialization of diatoms from phago-mixotrophs to photoautotrophs.</title>
        <authorList>
            <person name="Ban H."/>
            <person name="Sato S."/>
            <person name="Yoshikawa S."/>
            <person name="Yamada K."/>
            <person name="Nakamura Y."/>
            <person name="Ichinomiya M."/>
            <person name="Sato N."/>
            <person name="Blanc-Mathieu R."/>
            <person name="Endo H."/>
            <person name="Kuwata A."/>
            <person name="Ogata H."/>
        </authorList>
    </citation>
    <scope>NUCLEOTIDE SEQUENCE [LARGE SCALE GENOMIC DNA]</scope>
</reference>
<dbReference type="Pfam" id="PF10223">
    <property type="entry name" value="Menorin_N"/>
    <property type="match status" value="1"/>
</dbReference>